<dbReference type="KEGG" id="mbar:MSBR2_0725"/>
<dbReference type="GO" id="GO:0047575">
    <property type="term" value="F:4-carboxymuconolactone decarboxylase activity"/>
    <property type="evidence" value="ECO:0007669"/>
    <property type="project" value="UniProtKB-EC"/>
</dbReference>
<dbReference type="HOGENOM" id="CLU_2230399_0_0_2"/>
<dbReference type="Proteomes" id="UP000033079">
    <property type="component" value="Chromosome"/>
</dbReference>
<sequence>MIIMEKAVKEARELKGFMPRSIEYAGQINEDFAEGIAGFYKAIWSEREGGLSMKYKHLIVFAIACSTNNIQSAVKILARLHKFGATRTEINDAMMLAAWTGGIQHFTDFSEAVLKEMDRLGY</sequence>
<dbReference type="AlphaFoldDB" id="A0A0E3LPW7"/>
<dbReference type="PATRIC" id="fig|1434106.5.peg.908"/>
<dbReference type="InterPro" id="IPR029032">
    <property type="entry name" value="AhpD-like"/>
</dbReference>
<dbReference type="GO" id="GO:0051920">
    <property type="term" value="F:peroxiredoxin activity"/>
    <property type="evidence" value="ECO:0007669"/>
    <property type="project" value="InterPro"/>
</dbReference>
<dbReference type="EMBL" id="CP009530">
    <property type="protein sequence ID" value="AKB57241.1"/>
    <property type="molecule type" value="Genomic_DNA"/>
</dbReference>
<organism evidence="2 3">
    <name type="scientific">Methanosarcina barkeri 227</name>
    <dbReference type="NCBI Taxonomy" id="1434106"/>
    <lineage>
        <taxon>Archaea</taxon>
        <taxon>Methanobacteriati</taxon>
        <taxon>Methanobacteriota</taxon>
        <taxon>Stenosarchaea group</taxon>
        <taxon>Methanomicrobia</taxon>
        <taxon>Methanosarcinales</taxon>
        <taxon>Methanosarcinaceae</taxon>
        <taxon>Methanosarcina</taxon>
    </lineage>
</organism>
<gene>
    <name evidence="2" type="ORF">MSBR2_0725</name>
</gene>
<keyword evidence="2" id="KW-0456">Lyase</keyword>
<evidence type="ECO:0000313" key="3">
    <source>
        <dbReference type="Proteomes" id="UP000033079"/>
    </source>
</evidence>
<evidence type="ECO:0000259" key="1">
    <source>
        <dbReference type="Pfam" id="PF02627"/>
    </source>
</evidence>
<dbReference type="SUPFAM" id="SSF69118">
    <property type="entry name" value="AhpD-like"/>
    <property type="match status" value="1"/>
</dbReference>
<dbReference type="RefSeq" id="WP_080941459.1">
    <property type="nucleotide sequence ID" value="NZ_CP009530.1"/>
</dbReference>
<protein>
    <submittedName>
        <fullName evidence="2">4-carboxymuconolactone decarboxylase</fullName>
        <ecNumber evidence="2">4.1.1.44</ecNumber>
    </submittedName>
</protein>
<feature type="domain" description="Carboxymuconolactone decarboxylase-like" evidence="1">
    <location>
        <begin position="31"/>
        <end position="110"/>
    </location>
</feature>
<evidence type="ECO:0000313" key="2">
    <source>
        <dbReference type="EMBL" id="AKB57241.1"/>
    </source>
</evidence>
<dbReference type="EC" id="4.1.1.44" evidence="2"/>
<name>A0A0E3LPW7_METBA</name>
<dbReference type="GeneID" id="24844941"/>
<proteinExistence type="predicted"/>
<dbReference type="InterPro" id="IPR003779">
    <property type="entry name" value="CMD-like"/>
</dbReference>
<accession>A0A0E3LPW7</accession>
<dbReference type="Gene3D" id="1.20.1290.10">
    <property type="entry name" value="AhpD-like"/>
    <property type="match status" value="1"/>
</dbReference>
<dbReference type="Pfam" id="PF02627">
    <property type="entry name" value="CMD"/>
    <property type="match status" value="1"/>
</dbReference>
<reference evidence="2 3" key="1">
    <citation type="submission" date="2014-07" db="EMBL/GenBank/DDBJ databases">
        <title>Methanogenic archaea and the global carbon cycle.</title>
        <authorList>
            <person name="Henriksen J.R."/>
            <person name="Luke J."/>
            <person name="Reinhart S."/>
            <person name="Benedict M.N."/>
            <person name="Youngblut N.D."/>
            <person name="Metcalf M.E."/>
            <person name="Whitaker R.J."/>
            <person name="Metcalf W.W."/>
        </authorList>
    </citation>
    <scope>NUCLEOTIDE SEQUENCE [LARGE SCALE GENOMIC DNA]</scope>
    <source>
        <strain evidence="2 3">227</strain>
    </source>
</reference>